<reference evidence="1 2" key="1">
    <citation type="journal article" date="2018" name="Proc. Natl. Acad. Sci. U.S.A.">
        <title>Linking secondary metabolites to gene clusters through genome sequencing of six diverse Aspergillus species.</title>
        <authorList>
            <person name="Kaerboelling I."/>
            <person name="Vesth T.C."/>
            <person name="Frisvad J.C."/>
            <person name="Nybo J.L."/>
            <person name="Theobald S."/>
            <person name="Kuo A."/>
            <person name="Bowyer P."/>
            <person name="Matsuda Y."/>
            <person name="Mondo S."/>
            <person name="Lyhne E.K."/>
            <person name="Kogle M.E."/>
            <person name="Clum A."/>
            <person name="Lipzen A."/>
            <person name="Salamov A."/>
            <person name="Ngan C.Y."/>
            <person name="Daum C."/>
            <person name="Chiniquy J."/>
            <person name="Barry K."/>
            <person name="LaButti K."/>
            <person name="Haridas S."/>
            <person name="Simmons B.A."/>
            <person name="Magnuson J.K."/>
            <person name="Mortensen U.H."/>
            <person name="Larsen T.O."/>
            <person name="Grigoriev I.V."/>
            <person name="Baker S.E."/>
            <person name="Andersen M.R."/>
        </authorList>
    </citation>
    <scope>NUCLEOTIDE SEQUENCE [LARGE SCALE GENOMIC DNA]</scope>
    <source>
        <strain evidence="1 2">IBT 24754</strain>
    </source>
</reference>
<dbReference type="RefSeq" id="XP_040755611.1">
    <property type="nucleotide sequence ID" value="XM_040899545.1"/>
</dbReference>
<evidence type="ECO:0000313" key="1">
    <source>
        <dbReference type="EMBL" id="PTU24219.1"/>
    </source>
</evidence>
<organism evidence="1 2">
    <name type="scientific">Aspergillus ochraceoroseus IBT 24754</name>
    <dbReference type="NCBI Taxonomy" id="1392256"/>
    <lineage>
        <taxon>Eukaryota</taxon>
        <taxon>Fungi</taxon>
        <taxon>Dikarya</taxon>
        <taxon>Ascomycota</taxon>
        <taxon>Pezizomycotina</taxon>
        <taxon>Eurotiomycetes</taxon>
        <taxon>Eurotiomycetidae</taxon>
        <taxon>Eurotiales</taxon>
        <taxon>Aspergillaceae</taxon>
        <taxon>Aspergillus</taxon>
        <taxon>Aspergillus subgen. Nidulantes</taxon>
    </lineage>
</organism>
<gene>
    <name evidence="1" type="ORF">P175DRAFT_0527668</name>
</gene>
<accession>A0A2T5M6R4</accession>
<dbReference type="AlphaFoldDB" id="A0A2T5M6R4"/>
<evidence type="ECO:0000313" key="2">
    <source>
        <dbReference type="Proteomes" id="UP000244073"/>
    </source>
</evidence>
<dbReference type="GeneID" id="63816427"/>
<protein>
    <submittedName>
        <fullName evidence="1">Uncharacterized protein</fullName>
    </submittedName>
</protein>
<proteinExistence type="predicted"/>
<dbReference type="VEuPathDB" id="FungiDB:P175DRAFT_0527668"/>
<dbReference type="OrthoDB" id="4442598at2759"/>
<sequence>MAGYLYSRAWELPRRQIPAARRGWSPLCRHITGISQTSPSQSQLLRFALLPDAPLDQREGVSAAADRYLRQIFLQKWPSDSPPPPVWVSSSRLPKRGAASIRTMIRDIQNARTIRELQICVEKYLIAGTERVIPQRELCDAIKQALALCEQNSSYGEILSTFNGIVTRLEQLYTKIPSGLCTLGMCYASFAFSKFALERYLRSYLAVSPRPLSLDSSLSIVNALLSSLRASSFQPLEHSAENLLELTAGGGCNSSNLHSVLYWTQPQAPTDAIGEYLSLLLKLGDDSILHELWNRHLENTSPSSSFQHFQSAYVYALALVETGCSQKALAALTQISERADDALPGISKFEDLSNLLTDKAISQSLYQIAGEGEYVMILDTQLDQVERRLGIRWQPDIAQHTSVLDSLDIPTESSLLAVDGNNSGYISSEQLMAEIRALKCSKSITDLGWLASLLEDHEGHLVPVAIPSCKVSDSEFYWALQRSPVELSEGQSMTDGNSETWSPSNLGMIKVVSDIKTIPWTLERSLNLIQLGYLLRRKTPSHQDGSGISPQLEESGHIVAWNRPSNQLLIVFIGTGQETITPHVPIPSVPKSSDLDAIAEIIPLEAGRVVSQGDFGAPLGINTFKYHIETDPCSDVIH</sequence>
<comment type="caution">
    <text evidence="1">The sequence shown here is derived from an EMBL/GenBank/DDBJ whole genome shotgun (WGS) entry which is preliminary data.</text>
</comment>
<name>A0A2T5M6R4_9EURO</name>
<dbReference type="EMBL" id="MSFN02000001">
    <property type="protein sequence ID" value="PTU24219.1"/>
    <property type="molecule type" value="Genomic_DNA"/>
</dbReference>
<dbReference type="Proteomes" id="UP000244073">
    <property type="component" value="Unassembled WGS sequence"/>
</dbReference>